<dbReference type="Gene3D" id="3.90.550.10">
    <property type="entry name" value="Spore Coat Polysaccharide Biosynthesis Protein SpsA, Chain A"/>
    <property type="match status" value="1"/>
</dbReference>
<dbReference type="GO" id="GO:0016758">
    <property type="term" value="F:hexosyltransferase activity"/>
    <property type="evidence" value="ECO:0007669"/>
    <property type="project" value="UniProtKB-ARBA"/>
</dbReference>
<reference evidence="3 4" key="1">
    <citation type="submission" date="2017-02" db="EMBL/GenBank/DDBJ databases">
        <authorList>
            <person name="Peterson S.W."/>
        </authorList>
    </citation>
    <scope>NUCLEOTIDE SEQUENCE [LARGE SCALE GENOMIC DNA]</scope>
    <source>
        <strain evidence="3 4">M1</strain>
    </source>
</reference>
<keyword evidence="3" id="KW-0808">Transferase</keyword>
<dbReference type="EMBL" id="FUZT01000005">
    <property type="protein sequence ID" value="SKC69949.1"/>
    <property type="molecule type" value="Genomic_DNA"/>
</dbReference>
<keyword evidence="1" id="KW-0472">Membrane</keyword>
<feature type="transmembrane region" description="Helical" evidence="1">
    <location>
        <begin position="6"/>
        <end position="27"/>
    </location>
</feature>
<keyword evidence="4" id="KW-1185">Reference proteome</keyword>
<dbReference type="InterPro" id="IPR001173">
    <property type="entry name" value="Glyco_trans_2-like"/>
</dbReference>
<keyword evidence="1" id="KW-0812">Transmembrane</keyword>
<dbReference type="InterPro" id="IPR029044">
    <property type="entry name" value="Nucleotide-diphossugar_trans"/>
</dbReference>
<gene>
    <name evidence="3" type="ORF">SAMN02194393_02347</name>
</gene>
<dbReference type="PANTHER" id="PTHR22916">
    <property type="entry name" value="GLYCOSYLTRANSFERASE"/>
    <property type="match status" value="1"/>
</dbReference>
<name>A0A1T5L2W0_9FIRM</name>
<organism evidence="3 4">
    <name type="scientific">Maledivibacter halophilus</name>
    <dbReference type="NCBI Taxonomy" id="36842"/>
    <lineage>
        <taxon>Bacteria</taxon>
        <taxon>Bacillati</taxon>
        <taxon>Bacillota</taxon>
        <taxon>Clostridia</taxon>
        <taxon>Peptostreptococcales</taxon>
        <taxon>Caminicellaceae</taxon>
        <taxon>Maledivibacter</taxon>
    </lineage>
</organism>
<feature type="domain" description="Glycosyltransferase 2-like" evidence="2">
    <location>
        <begin position="24"/>
        <end position="172"/>
    </location>
</feature>
<proteinExistence type="predicted"/>
<dbReference type="SUPFAM" id="SSF53448">
    <property type="entry name" value="Nucleotide-diphospho-sugar transferases"/>
    <property type="match status" value="1"/>
</dbReference>
<evidence type="ECO:0000259" key="2">
    <source>
        <dbReference type="Pfam" id="PF00535"/>
    </source>
</evidence>
<dbReference type="Proteomes" id="UP000190285">
    <property type="component" value="Unassembled WGS sequence"/>
</dbReference>
<dbReference type="OrthoDB" id="9785185at2"/>
<evidence type="ECO:0000313" key="4">
    <source>
        <dbReference type="Proteomes" id="UP000190285"/>
    </source>
</evidence>
<dbReference type="PANTHER" id="PTHR22916:SF3">
    <property type="entry name" value="UDP-GLCNAC:BETAGAL BETA-1,3-N-ACETYLGLUCOSAMINYLTRANSFERASE-LIKE PROTEIN 1"/>
    <property type="match status" value="1"/>
</dbReference>
<dbReference type="AlphaFoldDB" id="A0A1T5L2W0"/>
<evidence type="ECO:0000256" key="1">
    <source>
        <dbReference type="SAM" id="Phobius"/>
    </source>
</evidence>
<sequence>MNLNYLQGFIILLILEVIYITKISVIIPTYNYGEFICDCIESVINQTYRNYEIIVIDDGSKDNTAEIIKKYKNEILYFYKENGGPSSARNYGIKKATGDYICFLDADDVFLPKKLELQIAYMKENKNIGLMYSDYYCVSKELKITQYYESMGFKSHGEAIRYLLNYNYINTSTTMIPKACIDHIGLFNEKYRYLEDFDLWLRIGSKYRFKYINKPLVKTRSHYKNLRNKINNFEMIKNAKKIKEEINNKINLDLI</sequence>
<dbReference type="Pfam" id="PF00535">
    <property type="entry name" value="Glycos_transf_2"/>
    <property type="match status" value="1"/>
</dbReference>
<dbReference type="STRING" id="36842.SAMN02194393_02347"/>
<protein>
    <submittedName>
        <fullName evidence="3">Glycosyltransferase, GT2 family</fullName>
    </submittedName>
</protein>
<evidence type="ECO:0000313" key="3">
    <source>
        <dbReference type="EMBL" id="SKC69949.1"/>
    </source>
</evidence>
<accession>A0A1T5L2W0</accession>
<keyword evidence="1" id="KW-1133">Transmembrane helix</keyword>